<feature type="signal peptide" evidence="2">
    <location>
        <begin position="1"/>
        <end position="18"/>
    </location>
</feature>
<dbReference type="CDD" id="cd07381">
    <property type="entry name" value="MPP_CapA"/>
    <property type="match status" value="1"/>
</dbReference>
<dbReference type="Gene3D" id="3.60.21.10">
    <property type="match status" value="1"/>
</dbReference>
<dbReference type="PROSITE" id="PS51257">
    <property type="entry name" value="PROKAR_LIPOPROTEIN"/>
    <property type="match status" value="1"/>
</dbReference>
<gene>
    <name evidence="4" type="ORF">NCTC13150_00687</name>
</gene>
<accession>A0A8H2M8C6</accession>
<keyword evidence="5" id="KW-1185">Reference proteome</keyword>
<proteinExistence type="inferred from homology"/>
<dbReference type="InterPro" id="IPR029052">
    <property type="entry name" value="Metallo-depent_PP-like"/>
</dbReference>
<evidence type="ECO:0000313" key="5">
    <source>
        <dbReference type="Proteomes" id="UP000377798"/>
    </source>
</evidence>
<evidence type="ECO:0000256" key="2">
    <source>
        <dbReference type="SAM" id="SignalP"/>
    </source>
</evidence>
<evidence type="ECO:0000313" key="4">
    <source>
        <dbReference type="EMBL" id="VFB16170.1"/>
    </source>
</evidence>
<organism evidence="4 5">
    <name type="scientific">Urinicoccus massiliensis</name>
    <dbReference type="NCBI Taxonomy" id="1723382"/>
    <lineage>
        <taxon>Bacteria</taxon>
        <taxon>Bacillati</taxon>
        <taxon>Bacillota</taxon>
        <taxon>Tissierellia</taxon>
        <taxon>Tissierellales</taxon>
        <taxon>Peptoniphilaceae</taxon>
        <taxon>Urinicoccus</taxon>
    </lineage>
</organism>
<dbReference type="Proteomes" id="UP000377798">
    <property type="component" value="Unassembled WGS sequence"/>
</dbReference>
<comment type="similarity">
    <text evidence="1">Belongs to the CapA family.</text>
</comment>
<protein>
    <submittedName>
        <fullName evidence="4">Bacterial capsule synthesis protein PGA_cap</fullName>
    </submittedName>
</protein>
<dbReference type="PANTHER" id="PTHR33393:SF12">
    <property type="entry name" value="CAPSULE BIOSYNTHESIS PROTEIN CAPA"/>
    <property type="match status" value="1"/>
</dbReference>
<name>A0A8H2M8C6_9FIRM</name>
<dbReference type="EMBL" id="CAACYI010000001">
    <property type="protein sequence ID" value="VFB16170.1"/>
    <property type="molecule type" value="Genomic_DNA"/>
</dbReference>
<evidence type="ECO:0000259" key="3">
    <source>
        <dbReference type="SMART" id="SM00854"/>
    </source>
</evidence>
<evidence type="ECO:0000256" key="1">
    <source>
        <dbReference type="ARBA" id="ARBA00005662"/>
    </source>
</evidence>
<dbReference type="RefSeq" id="WP_131748696.1">
    <property type="nucleotide sequence ID" value="NZ_CAACYI010000001.1"/>
</dbReference>
<keyword evidence="2" id="KW-0732">Signal</keyword>
<sequence length="371" mass="41442">MKKIHQSLVLLLVIFLCACQQVGPGEKKEDQQKVAKGQEEVKEAQIARLFFVGDVIYHYPIYKNLARNENPTQFRTHYELMEPYIQGADFALANYEGSVSPDGQTHSYPMFRAPHETIDALKLNGFDALSTANNHCLDGGVDGAKKLIDLCQEKGLYQFGTYKDPDKKGILVDINGIQVGFLAYSEMFNGLDSLAKNEPYLISPLNLDQVKADIDKMRPQCDYLIVLPHWGTEYAQGPSDHIKAMANEILSYGADAIIGSHPHVVQGLERRNDGKFIAYSLGNSLSNQKRAFQNTKRVEGGLALELTLSKREKTRVIGLKEIATMVVRRQGLAQVAACQDIMDGKIPGISQEDLARSQELYQQVLEDTTKY</sequence>
<dbReference type="SMART" id="SM00854">
    <property type="entry name" value="PGA_cap"/>
    <property type="match status" value="1"/>
</dbReference>
<reference evidence="4 5" key="1">
    <citation type="submission" date="2019-02" db="EMBL/GenBank/DDBJ databases">
        <authorList>
            <consortium name="Pathogen Informatics"/>
        </authorList>
    </citation>
    <scope>NUCLEOTIDE SEQUENCE [LARGE SCALE GENOMIC DNA]</scope>
    <source>
        <strain evidence="4 5">3012STDY7089603</strain>
    </source>
</reference>
<dbReference type="PANTHER" id="PTHR33393">
    <property type="entry name" value="POLYGLUTAMINE SYNTHESIS ACCESSORY PROTEIN RV0574C-RELATED"/>
    <property type="match status" value="1"/>
</dbReference>
<dbReference type="AlphaFoldDB" id="A0A8H2M8C6"/>
<dbReference type="Pfam" id="PF09587">
    <property type="entry name" value="PGA_cap"/>
    <property type="match status" value="1"/>
</dbReference>
<comment type="caution">
    <text evidence="4">The sequence shown here is derived from an EMBL/GenBank/DDBJ whole genome shotgun (WGS) entry which is preliminary data.</text>
</comment>
<dbReference type="SUPFAM" id="SSF56300">
    <property type="entry name" value="Metallo-dependent phosphatases"/>
    <property type="match status" value="1"/>
</dbReference>
<dbReference type="InterPro" id="IPR019079">
    <property type="entry name" value="Capsule_synth_CapA"/>
</dbReference>
<feature type="chain" id="PRO_5039117416" evidence="2">
    <location>
        <begin position="19"/>
        <end position="371"/>
    </location>
</feature>
<feature type="domain" description="Capsule synthesis protein CapA" evidence="3">
    <location>
        <begin position="48"/>
        <end position="288"/>
    </location>
</feature>
<dbReference type="InterPro" id="IPR052169">
    <property type="entry name" value="CW_Biosynth-Accessory"/>
</dbReference>